<dbReference type="AlphaFoldDB" id="A0A0G4EH15"/>
<dbReference type="InterPro" id="IPR011992">
    <property type="entry name" value="EF-hand-dom_pair"/>
</dbReference>
<dbReference type="InterPro" id="IPR058685">
    <property type="entry name" value="Ig_NPHP4_4th"/>
</dbReference>
<keyword evidence="1" id="KW-0676">Redox-active center</keyword>
<dbReference type="STRING" id="1169540.A0A0G4EH15"/>
<feature type="region of interest" description="Disordered" evidence="2">
    <location>
        <begin position="549"/>
        <end position="631"/>
    </location>
</feature>
<feature type="compositionally biased region" description="Low complexity" evidence="2">
    <location>
        <begin position="173"/>
        <end position="213"/>
    </location>
</feature>
<dbReference type="Pfam" id="PF26187">
    <property type="entry name" value="Ig_NPHP4_4th"/>
    <property type="match status" value="1"/>
</dbReference>
<reference evidence="4 5" key="1">
    <citation type="submission" date="2014-11" db="EMBL/GenBank/DDBJ databases">
        <authorList>
            <person name="Zhu J."/>
            <person name="Qi W."/>
            <person name="Song R."/>
        </authorList>
    </citation>
    <scope>NUCLEOTIDE SEQUENCE [LARGE SCALE GENOMIC DNA]</scope>
</reference>
<dbReference type="EMBL" id="CDMY01000227">
    <property type="protein sequence ID" value="CEL95112.1"/>
    <property type="molecule type" value="Genomic_DNA"/>
</dbReference>
<accession>A0A0G4EH15</accession>
<feature type="region of interest" description="Disordered" evidence="2">
    <location>
        <begin position="131"/>
        <end position="216"/>
    </location>
</feature>
<feature type="region of interest" description="Disordered" evidence="2">
    <location>
        <begin position="664"/>
        <end position="720"/>
    </location>
</feature>
<dbReference type="OrthoDB" id="333579at2759"/>
<dbReference type="VEuPathDB" id="CryptoDB:Vbra_11734"/>
<evidence type="ECO:0000256" key="1">
    <source>
        <dbReference type="ARBA" id="ARBA00023284"/>
    </source>
</evidence>
<dbReference type="SUPFAM" id="SSF47473">
    <property type="entry name" value="EF-hand"/>
    <property type="match status" value="1"/>
</dbReference>
<dbReference type="Pfam" id="PF10262">
    <property type="entry name" value="Rdx"/>
    <property type="match status" value="1"/>
</dbReference>
<feature type="domain" description="EF-hand" evidence="3">
    <location>
        <begin position="500"/>
        <end position="535"/>
    </location>
</feature>
<feature type="compositionally biased region" description="Low complexity" evidence="2">
    <location>
        <begin position="141"/>
        <end position="153"/>
    </location>
</feature>
<dbReference type="SUPFAM" id="SSF52833">
    <property type="entry name" value="Thioredoxin-like"/>
    <property type="match status" value="1"/>
</dbReference>
<dbReference type="GO" id="GO:0005509">
    <property type="term" value="F:calcium ion binding"/>
    <property type="evidence" value="ECO:0007669"/>
    <property type="project" value="InterPro"/>
</dbReference>
<sequence length="827" mass="89584">MSNSVEIEHCVDCEEHAWCTRHVAAKYEDYASRVKSEIETTCDDVVVNVNPPPRLGRHGDEVWLMDHHHHRTYVVKGSGGAVRRFRYPQLGAFEVSVIRHSKRQLVFSKLTVGRWPNAWLVAQKVQKVLQGESVPPPQPPVKGQQQQQKTPSPRASRAPSHAPSYAPPQPQRAPSVRQAPSQAAPSSRAPSVTTVASTRPKSAAAPSRASMATEQQVVVAGKEDLWDTRRQMSMLSAMAAQEPQPITEEELRALASEKADVLTSTFQALDRWNTHAVSRAEFQQALASGNISLPTGQLRALCEAFEDPAGGVKDFMRHYAADQRRVTIAVTPSETALPQLKRKITFQEPPRQSVLDSLPIADVGGIDTPMERPGSATGQDPLLDSRKSLGSTVYLQPGSTRGSQRLGASFMTDVSVFPTPMPSHPASPVAPSEGGPPVLSPPVGREDRKMAAVELQARLLRARGDQPLLEFLRDYLRRGLTERLTLQEFKEELYPWPVFDESFDFNELFELVDADRDGLATLADLLAMLQECSVAEVLHDMETMRATMPMAKDKDRQAATGVTTATPTRPSSASTYHAQTAATATFHAASTPSASMQADESGAPTPPPGIEGSVTSRGGGQGGVPVAIGEGAAGGDKQFSFGGPLPCAKKETATKLDVVTGAATPPIAEEMPSDVEAAQKEEPPGPPAPPAVEEVEPPAPPVQEEEPPPKEEKDKAIPEPTREYELVLACGVAKNQKITYENKESNDVSFRLKSSDPDLMQCRQKEVTVTANSKGKFPLKFAPIADPSERSYFLMVYDTTDDELRECIKISVTYIVKGGQSEAGGGD</sequence>
<dbReference type="Gene3D" id="3.40.30.10">
    <property type="entry name" value="Glutaredoxin"/>
    <property type="match status" value="1"/>
</dbReference>
<dbReference type="InterPro" id="IPR036249">
    <property type="entry name" value="Thioredoxin-like_sf"/>
</dbReference>
<dbReference type="PROSITE" id="PS50222">
    <property type="entry name" value="EF_HAND_2"/>
    <property type="match status" value="2"/>
</dbReference>
<keyword evidence="5" id="KW-1185">Reference proteome</keyword>
<evidence type="ECO:0000259" key="3">
    <source>
        <dbReference type="PROSITE" id="PS50222"/>
    </source>
</evidence>
<evidence type="ECO:0000313" key="5">
    <source>
        <dbReference type="Proteomes" id="UP000041254"/>
    </source>
</evidence>
<dbReference type="InParanoid" id="A0A0G4EH15"/>
<feature type="region of interest" description="Disordered" evidence="2">
    <location>
        <begin position="364"/>
        <end position="385"/>
    </location>
</feature>
<name>A0A0G4EH15_VITBC</name>
<organism evidence="4 5">
    <name type="scientific">Vitrella brassicaformis (strain CCMP3155)</name>
    <dbReference type="NCBI Taxonomy" id="1169540"/>
    <lineage>
        <taxon>Eukaryota</taxon>
        <taxon>Sar</taxon>
        <taxon>Alveolata</taxon>
        <taxon>Colpodellida</taxon>
        <taxon>Vitrellaceae</taxon>
        <taxon>Vitrella</taxon>
    </lineage>
</organism>
<dbReference type="InterPro" id="IPR002048">
    <property type="entry name" value="EF_hand_dom"/>
</dbReference>
<feature type="compositionally biased region" description="Low complexity" evidence="2">
    <location>
        <begin position="563"/>
        <end position="595"/>
    </location>
</feature>
<feature type="domain" description="EF-hand" evidence="3">
    <location>
        <begin position="257"/>
        <end position="292"/>
    </location>
</feature>
<dbReference type="Proteomes" id="UP000041254">
    <property type="component" value="Unassembled WGS sequence"/>
</dbReference>
<gene>
    <name evidence="4" type="ORF">Vbra_11734</name>
</gene>
<protein>
    <recommendedName>
        <fullName evidence="3">EF-hand domain-containing protein</fullName>
    </recommendedName>
</protein>
<evidence type="ECO:0000313" key="4">
    <source>
        <dbReference type="EMBL" id="CEL95112.1"/>
    </source>
</evidence>
<dbReference type="InterPro" id="IPR011893">
    <property type="entry name" value="Selenoprotein_Rdx-typ"/>
</dbReference>
<feature type="compositionally biased region" description="Basic and acidic residues" evidence="2">
    <location>
        <begin position="707"/>
        <end position="720"/>
    </location>
</feature>
<evidence type="ECO:0000256" key="2">
    <source>
        <dbReference type="SAM" id="MobiDB-lite"/>
    </source>
</evidence>
<proteinExistence type="predicted"/>